<feature type="compositionally biased region" description="Low complexity" evidence="2">
    <location>
        <begin position="39"/>
        <end position="48"/>
    </location>
</feature>
<dbReference type="AlphaFoldDB" id="A0AAI9T0B5"/>
<dbReference type="GO" id="GO:0070823">
    <property type="term" value="C:HDA1 complex"/>
    <property type="evidence" value="ECO:0007669"/>
    <property type="project" value="InterPro"/>
</dbReference>
<protein>
    <submittedName>
        <fullName evidence="3">HDA2</fullName>
    </submittedName>
</protein>
<comment type="caution">
    <text evidence="3">The sequence shown here is derived from an EMBL/GenBank/DDBJ whole genome shotgun (WGS) entry which is preliminary data.</text>
</comment>
<proteinExistence type="predicted"/>
<dbReference type="Proteomes" id="UP001202479">
    <property type="component" value="Unassembled WGS sequence"/>
</dbReference>
<feature type="region of interest" description="Disordered" evidence="2">
    <location>
        <begin position="24"/>
        <end position="48"/>
    </location>
</feature>
<dbReference type="EMBL" id="JAHUZD010000025">
    <property type="protein sequence ID" value="KAI3406259.2"/>
    <property type="molecule type" value="Genomic_DNA"/>
</dbReference>
<evidence type="ECO:0000313" key="3">
    <source>
        <dbReference type="EMBL" id="KAI3406259.2"/>
    </source>
</evidence>
<accession>A0AAI9T0B5</accession>
<dbReference type="GeneID" id="73378718"/>
<feature type="compositionally biased region" description="Basic and acidic residues" evidence="2">
    <location>
        <begin position="239"/>
        <end position="252"/>
    </location>
</feature>
<dbReference type="Pfam" id="PF11496">
    <property type="entry name" value="HDA2-3"/>
    <property type="match status" value="1"/>
</dbReference>
<dbReference type="Gene3D" id="3.40.50.12360">
    <property type="match status" value="1"/>
</dbReference>
<dbReference type="InterPro" id="IPR021006">
    <property type="entry name" value="Hda2/3"/>
</dbReference>
<name>A0AAI9T0B5_9ASCO</name>
<evidence type="ECO:0000256" key="2">
    <source>
        <dbReference type="SAM" id="MobiDB-lite"/>
    </source>
</evidence>
<reference evidence="3" key="1">
    <citation type="journal article" date="2022" name="DNA Res.">
        <title>Genome analysis of five recently described species of the CUG-Ser clade uncovers Candida theae as a new hybrid lineage with pathogenic potential in the Candida parapsilosis species complex.</title>
        <authorList>
            <person name="Mixao V."/>
            <person name="Del Olmo V."/>
            <person name="Hegedusova E."/>
            <person name="Saus E."/>
            <person name="Pryszcz L."/>
            <person name="Cillingova A."/>
            <person name="Nosek J."/>
            <person name="Gabaldon T."/>
        </authorList>
    </citation>
    <scope>NUCLEOTIDE SEQUENCE</scope>
    <source>
        <strain evidence="3">CBS 10844</strain>
    </source>
</reference>
<keyword evidence="4" id="KW-1185">Reference proteome</keyword>
<keyword evidence="1" id="KW-0175">Coiled coil</keyword>
<feature type="region of interest" description="Disordered" evidence="2">
    <location>
        <begin position="670"/>
        <end position="693"/>
    </location>
</feature>
<sequence length="693" mass="79369">MDMLSTDPPSSIYGNVDEYGLSNGGNFNTLSETRMSSSQQQQQGQEQQRINLQQLAQFGSKVFHIPTRLSRIQILIIQSLLYLFSDTLLNEMKARRKKSNIESLLQVSSIPSRDNSSDQANGDMEFPGNAHELVSLCFEKLAVVNNNPGLLVEHFIPKKLLLSETNELQTLMSGKYELFNKIIDSLISEKRDEVYSILVVAKNNKELELIEGIIIGKDLRYTNSSNIKLYDDKRKFCKDESREGGEGGEERGGGGGGGGGEEEGGGKGAVFVNLIQKQQLYNNYMNQSSSTSYKFVFSFDSDIDATNPSIEMLRSDSNCPIFIPVPIYSSDHLKLHIAKPRHGGFDEENELHEWRLKVLNTLVVNNFNLQEDLDNDFYYDNYGAQMKRFVSNIDQPDELVSLLAKYDDQLVLNYSEEKLRKKLSFKNDFSHFSKTGQKLSIENFSCQLSKLLQMKLIEIKEEVDHIEKIELPVKRKLETSRQVHFDEDENLIAENYPKFRRLTEEASFLDRKLSRFENDLKVKQDKLSELNDKISELNNKTKPDDGQITIETLSAQSRLITDLEKELSLLQSENQKVNNETETMRQKYQESSTEAVSQLNKLNQVKQQQYQKLARKLALPGLAQLPDLIHRDCLSNYQYKLTRLRARNKFLKSFLEDKIDKLCNERQQIMENSTSTGSSSRPSNRISRDSTPL</sequence>
<gene>
    <name evidence="3" type="ORF">KGF56_001101</name>
</gene>
<feature type="compositionally biased region" description="Low complexity" evidence="2">
    <location>
        <begin position="673"/>
        <end position="685"/>
    </location>
</feature>
<feature type="region of interest" description="Disordered" evidence="2">
    <location>
        <begin position="239"/>
        <end position="263"/>
    </location>
</feature>
<evidence type="ECO:0000313" key="4">
    <source>
        <dbReference type="Proteomes" id="UP001202479"/>
    </source>
</evidence>
<feature type="compositionally biased region" description="Polar residues" evidence="2">
    <location>
        <begin position="24"/>
        <end position="38"/>
    </location>
</feature>
<dbReference type="RefSeq" id="XP_049182004.1">
    <property type="nucleotide sequence ID" value="XM_049322189.1"/>
</dbReference>
<feature type="coiled-coil region" evidence="1">
    <location>
        <begin position="499"/>
        <end position="616"/>
    </location>
</feature>
<organism evidence="3 4">
    <name type="scientific">Candida oxycetoniae</name>
    <dbReference type="NCBI Taxonomy" id="497107"/>
    <lineage>
        <taxon>Eukaryota</taxon>
        <taxon>Fungi</taxon>
        <taxon>Dikarya</taxon>
        <taxon>Ascomycota</taxon>
        <taxon>Saccharomycotina</taxon>
        <taxon>Pichiomycetes</taxon>
        <taxon>Debaryomycetaceae</taxon>
        <taxon>Candida/Lodderomyces clade</taxon>
        <taxon>Candida</taxon>
    </lineage>
</organism>
<evidence type="ECO:0000256" key="1">
    <source>
        <dbReference type="SAM" id="Coils"/>
    </source>
</evidence>
<dbReference type="InterPro" id="IPR038609">
    <property type="entry name" value="HDA1_su2/3_sf"/>
</dbReference>